<comment type="caution">
    <text evidence="2">The sequence shown here is derived from an EMBL/GenBank/DDBJ whole genome shotgun (WGS) entry which is preliminary data.</text>
</comment>
<evidence type="ECO:0000313" key="2">
    <source>
        <dbReference type="EMBL" id="KAG0661026.1"/>
    </source>
</evidence>
<keyword evidence="3" id="KW-1185">Reference proteome</keyword>
<feature type="region of interest" description="Disordered" evidence="1">
    <location>
        <begin position="56"/>
        <end position="77"/>
    </location>
</feature>
<gene>
    <name evidence="2" type="ORF">C6P45_001434</name>
</gene>
<evidence type="ECO:0000256" key="1">
    <source>
        <dbReference type="SAM" id="MobiDB-lite"/>
    </source>
</evidence>
<dbReference type="Proteomes" id="UP000750334">
    <property type="component" value="Unassembled WGS sequence"/>
</dbReference>
<proteinExistence type="predicted"/>
<evidence type="ECO:0000313" key="3">
    <source>
        <dbReference type="Proteomes" id="UP000750334"/>
    </source>
</evidence>
<reference evidence="2 3" key="1">
    <citation type="submission" date="2020-11" db="EMBL/GenBank/DDBJ databases">
        <title>Kefir isolates.</title>
        <authorList>
            <person name="Marcisauskas S."/>
            <person name="Kim Y."/>
            <person name="Blasche S."/>
        </authorList>
    </citation>
    <scope>NUCLEOTIDE SEQUENCE [LARGE SCALE GENOMIC DNA]</scope>
    <source>
        <strain evidence="2 3">OG2</strain>
    </source>
</reference>
<organism evidence="2 3">
    <name type="scientific">Maudiozyma exigua</name>
    <name type="common">Yeast</name>
    <name type="synonym">Kazachstania exigua</name>
    <dbReference type="NCBI Taxonomy" id="34358"/>
    <lineage>
        <taxon>Eukaryota</taxon>
        <taxon>Fungi</taxon>
        <taxon>Dikarya</taxon>
        <taxon>Ascomycota</taxon>
        <taxon>Saccharomycotina</taxon>
        <taxon>Saccharomycetes</taxon>
        <taxon>Saccharomycetales</taxon>
        <taxon>Saccharomycetaceae</taxon>
        <taxon>Maudiozyma</taxon>
    </lineage>
</organism>
<dbReference type="AlphaFoldDB" id="A0A9P7B5J3"/>
<sequence>MTRSNSNYSYTLDNEVLGLPFSGTKPHYISDNDDDEDTLTHVDHLPLKSNFADISDEWDSSFPETPRTGFGSSMETS</sequence>
<accession>A0A9P7B5J3</accession>
<dbReference type="EMBL" id="PUHR01000166">
    <property type="protein sequence ID" value="KAG0661026.1"/>
    <property type="molecule type" value="Genomic_DNA"/>
</dbReference>
<name>A0A9P7B5J3_MAUEX</name>
<dbReference type="OrthoDB" id="5304883at2759"/>
<feature type="non-terminal residue" evidence="2">
    <location>
        <position position="77"/>
    </location>
</feature>
<protein>
    <submittedName>
        <fullName evidence="2">Uncharacterized protein</fullName>
    </submittedName>
</protein>